<dbReference type="PANTHER" id="PTHR44360:SF1">
    <property type="entry name" value="DNAJ HOMOLOG SUBFAMILY B MEMBER 9"/>
    <property type="match status" value="1"/>
</dbReference>
<feature type="compositionally biased region" description="Polar residues" evidence="2">
    <location>
        <begin position="244"/>
        <end position="260"/>
    </location>
</feature>
<sequence>MIAKNILRIGFRAYSTASSITKYEVLELQPGASVKEVKKQFKVLSKKYHPDLNNHLSDEEKKLNSEKFVNIVSAYDTLKDSKKKKQYDMELQSGGNGDGGTRIFQSRARRNSEWHNKYYGEAKYYSKANGSYSSSGLNSKRHRVYFNEGDGGSGGYQDSSAFSGRHMNYGDRYDVPHFNYKEHLSKHLKFEQRILNKSLSESDREKIIKQLSKEGDSSEIDDELLTKHLMRQAKRTEEDRATGRASSYSFASQNSNQNQHSTYMYQGPQRGESDGTAFKAFAFLGAGSSLYYLWTLL</sequence>
<dbReference type="InterPro" id="IPR051948">
    <property type="entry name" value="Hsp70_co-chaperone_J-domain"/>
</dbReference>
<reference evidence="4" key="1">
    <citation type="submission" date="2022-03" db="EMBL/GenBank/DDBJ databases">
        <authorList>
            <person name="Legras J.-L."/>
            <person name="Devillers H."/>
            <person name="Grondin C."/>
        </authorList>
    </citation>
    <scope>NUCLEOTIDE SEQUENCE</scope>
    <source>
        <strain evidence="4">CLIB 1423</strain>
    </source>
</reference>
<dbReference type="Gene3D" id="1.10.287.110">
    <property type="entry name" value="DnaJ domain"/>
    <property type="match status" value="1"/>
</dbReference>
<proteinExistence type="predicted"/>
<keyword evidence="1" id="KW-0143">Chaperone</keyword>
<dbReference type="PANTHER" id="PTHR44360">
    <property type="entry name" value="DNAJ HOMOLOG SUBFAMILY B MEMBER 9"/>
    <property type="match status" value="1"/>
</dbReference>
<dbReference type="PROSITE" id="PS50076">
    <property type="entry name" value="DNAJ_2"/>
    <property type="match status" value="1"/>
</dbReference>
<comment type="caution">
    <text evidence="4">The sequence shown here is derived from an EMBL/GenBank/DDBJ whole genome shotgun (WGS) entry which is preliminary data.</text>
</comment>
<dbReference type="SUPFAM" id="SSF46565">
    <property type="entry name" value="Chaperone J-domain"/>
    <property type="match status" value="1"/>
</dbReference>
<dbReference type="InterPro" id="IPR001623">
    <property type="entry name" value="DnaJ_domain"/>
</dbReference>
<evidence type="ECO:0000256" key="1">
    <source>
        <dbReference type="ARBA" id="ARBA00023186"/>
    </source>
</evidence>
<organism evidence="4 5">
    <name type="scientific">[Candida] railenensis</name>
    <dbReference type="NCBI Taxonomy" id="45579"/>
    <lineage>
        <taxon>Eukaryota</taxon>
        <taxon>Fungi</taxon>
        <taxon>Dikarya</taxon>
        <taxon>Ascomycota</taxon>
        <taxon>Saccharomycotina</taxon>
        <taxon>Pichiomycetes</taxon>
        <taxon>Debaryomycetaceae</taxon>
        <taxon>Kurtzmaniella</taxon>
    </lineage>
</organism>
<dbReference type="SMART" id="SM00271">
    <property type="entry name" value="DnaJ"/>
    <property type="match status" value="1"/>
</dbReference>
<dbReference type="OrthoDB" id="10250354at2759"/>
<dbReference type="CDD" id="cd06257">
    <property type="entry name" value="DnaJ"/>
    <property type="match status" value="1"/>
</dbReference>
<feature type="domain" description="J" evidence="3">
    <location>
        <begin position="21"/>
        <end position="91"/>
    </location>
</feature>
<name>A0A9P0QSG3_9ASCO</name>
<dbReference type="PRINTS" id="PR00625">
    <property type="entry name" value="JDOMAIN"/>
</dbReference>
<dbReference type="Pfam" id="PF00226">
    <property type="entry name" value="DnaJ"/>
    <property type="match status" value="1"/>
</dbReference>
<accession>A0A9P0QSG3</accession>
<dbReference type="Proteomes" id="UP000837801">
    <property type="component" value="Unassembled WGS sequence"/>
</dbReference>
<feature type="region of interest" description="Disordered" evidence="2">
    <location>
        <begin position="232"/>
        <end position="260"/>
    </location>
</feature>
<protein>
    <recommendedName>
        <fullName evidence="3">J domain-containing protein</fullName>
    </recommendedName>
</protein>
<dbReference type="GO" id="GO:0051087">
    <property type="term" value="F:protein-folding chaperone binding"/>
    <property type="evidence" value="ECO:0007669"/>
    <property type="project" value="TreeGrafter"/>
</dbReference>
<keyword evidence="5" id="KW-1185">Reference proteome</keyword>
<dbReference type="GO" id="GO:0036503">
    <property type="term" value="P:ERAD pathway"/>
    <property type="evidence" value="ECO:0007669"/>
    <property type="project" value="TreeGrafter"/>
</dbReference>
<evidence type="ECO:0000256" key="2">
    <source>
        <dbReference type="SAM" id="MobiDB-lite"/>
    </source>
</evidence>
<dbReference type="GO" id="GO:0005783">
    <property type="term" value="C:endoplasmic reticulum"/>
    <property type="evidence" value="ECO:0007669"/>
    <property type="project" value="TreeGrafter"/>
</dbReference>
<dbReference type="GO" id="GO:0051787">
    <property type="term" value="F:misfolded protein binding"/>
    <property type="evidence" value="ECO:0007669"/>
    <property type="project" value="TreeGrafter"/>
</dbReference>
<dbReference type="InterPro" id="IPR036869">
    <property type="entry name" value="J_dom_sf"/>
</dbReference>
<dbReference type="PROSITE" id="PS00636">
    <property type="entry name" value="DNAJ_1"/>
    <property type="match status" value="1"/>
</dbReference>
<dbReference type="AlphaFoldDB" id="A0A9P0QSG3"/>
<dbReference type="InterPro" id="IPR018253">
    <property type="entry name" value="DnaJ_domain_CS"/>
</dbReference>
<evidence type="ECO:0000259" key="3">
    <source>
        <dbReference type="PROSITE" id="PS50076"/>
    </source>
</evidence>
<dbReference type="EMBL" id="CAKXYY010000014">
    <property type="protein sequence ID" value="CAH2354097.1"/>
    <property type="molecule type" value="Genomic_DNA"/>
</dbReference>
<evidence type="ECO:0000313" key="5">
    <source>
        <dbReference type="Proteomes" id="UP000837801"/>
    </source>
</evidence>
<evidence type="ECO:0000313" key="4">
    <source>
        <dbReference type="EMBL" id="CAH2354097.1"/>
    </source>
</evidence>
<gene>
    <name evidence="4" type="ORF">CLIB1423_14S01970</name>
</gene>